<proteinExistence type="predicted"/>
<dbReference type="EMBL" id="CP017613">
    <property type="protein sequence ID" value="ATW33130.1"/>
    <property type="molecule type" value="Genomic_DNA"/>
</dbReference>
<dbReference type="Proteomes" id="UP000229055">
    <property type="component" value="Chromosome"/>
</dbReference>
<feature type="region of interest" description="Disordered" evidence="1">
    <location>
        <begin position="140"/>
        <end position="163"/>
    </location>
</feature>
<evidence type="ECO:0000313" key="2">
    <source>
        <dbReference type="EMBL" id="ATW33130.1"/>
    </source>
</evidence>
<dbReference type="AlphaFoldDB" id="A0A2D3TBE3"/>
<accession>A0A2D3TBE3</accession>
<dbReference type="RefSeq" id="WP_100096054.1">
    <property type="nucleotide sequence ID" value="NZ_CP017613.1"/>
</dbReference>
<reference evidence="3" key="2">
    <citation type="submission" date="2017-11" db="EMBL/GenBank/DDBJ databases">
        <title>PacBio sequencing of new strain of the secondary endosymbiont Candidatus Hamiltonella defensa.</title>
        <authorList>
            <person name="Strand M.R."/>
            <person name="Oliver K."/>
        </authorList>
    </citation>
    <scope>NUCLEOTIDE SEQUENCE [LARGE SCALE GENOMIC DNA]</scope>
    <source>
        <strain evidence="3">ZA17</strain>
    </source>
</reference>
<protein>
    <submittedName>
        <fullName evidence="2">Uncharacterized protein</fullName>
    </submittedName>
</protein>
<reference evidence="3" key="1">
    <citation type="submission" date="2016-10" db="EMBL/GenBank/DDBJ databases">
        <authorList>
            <person name="Chevignon G."/>
        </authorList>
    </citation>
    <scope>NUCLEOTIDE SEQUENCE [LARGE SCALE GENOMIC DNA]</scope>
    <source>
        <strain evidence="3">ZA17</strain>
    </source>
</reference>
<feature type="compositionally biased region" description="Basic residues" evidence="1">
    <location>
        <begin position="140"/>
        <end position="152"/>
    </location>
</feature>
<sequence>MAHLKDLERQLMDLKKQIPFATARALTSMARKIQEAQKDNLQSRLDNPTPFTVHSVASTAARKTNLKARVFIRPTAAEYLAPEEFGGTRHLGGKALLNPKGVRLNKYGNLPKGKLSGLKANPNVFAGSVDGASGFWQRKKYQPLTGKKKGKRSTNGTRAPRRKQPRLKLLVRFGDAQEASPTLGYFDLANQMAADLLPCEMSAALAEAMRTAK</sequence>
<evidence type="ECO:0000313" key="3">
    <source>
        <dbReference type="Proteomes" id="UP000229055"/>
    </source>
</evidence>
<gene>
    <name evidence="2" type="ORF">BJP43_01255</name>
</gene>
<name>A0A2D3TBE3_9ENTR</name>
<organism evidence="2 3">
    <name type="scientific">Candidatus Williamhamiltonella defendens</name>
    <dbReference type="NCBI Taxonomy" id="138072"/>
    <lineage>
        <taxon>Bacteria</taxon>
        <taxon>Pseudomonadati</taxon>
        <taxon>Pseudomonadota</taxon>
        <taxon>Gammaproteobacteria</taxon>
        <taxon>Enterobacterales</taxon>
        <taxon>Enterobacteriaceae</taxon>
        <taxon>aphid secondary symbionts</taxon>
        <taxon>Candidatus Williamhamiltonella</taxon>
    </lineage>
</organism>
<evidence type="ECO:0000256" key="1">
    <source>
        <dbReference type="SAM" id="MobiDB-lite"/>
    </source>
</evidence>